<dbReference type="InterPro" id="IPR002033">
    <property type="entry name" value="TatC"/>
</dbReference>
<keyword evidence="9" id="KW-1185">Reference proteome</keyword>
<dbReference type="RefSeq" id="WP_131584054.1">
    <property type="nucleotide sequence ID" value="NZ_SJZJ01000017.1"/>
</dbReference>
<dbReference type="GO" id="GO:0033281">
    <property type="term" value="C:TAT protein transport complex"/>
    <property type="evidence" value="ECO:0007669"/>
    <property type="project" value="UniProtKB-UniRule"/>
</dbReference>
<evidence type="ECO:0000256" key="3">
    <source>
        <dbReference type="ARBA" id="ARBA00022927"/>
    </source>
</evidence>
<feature type="transmembrane region" description="Helical" evidence="7">
    <location>
        <begin position="129"/>
        <end position="150"/>
    </location>
</feature>
<dbReference type="HAMAP" id="MF_00902">
    <property type="entry name" value="TatC"/>
    <property type="match status" value="1"/>
</dbReference>
<name>A0A4R1BZ94_9ACTN</name>
<keyword evidence="2 7" id="KW-0812">Transmembrane</keyword>
<gene>
    <name evidence="7 8" type="primary">tatC</name>
    <name evidence="8" type="ORF">EPD65_10910</name>
</gene>
<keyword evidence="3 7" id="KW-0653">Protein transport</keyword>
<reference evidence="8 9" key="1">
    <citation type="submission" date="2019-03" db="EMBL/GenBank/DDBJ databases">
        <authorList>
            <person name="Kim M.K.M."/>
        </authorList>
    </citation>
    <scope>NUCLEOTIDE SEQUENCE [LARGE SCALE GENOMIC DNA]</scope>
    <source>
        <strain evidence="8 9">18JY15-6</strain>
    </source>
</reference>
<dbReference type="GO" id="GO:0065002">
    <property type="term" value="P:intracellular protein transmembrane transport"/>
    <property type="evidence" value="ECO:0007669"/>
    <property type="project" value="TreeGrafter"/>
</dbReference>
<feature type="transmembrane region" description="Helical" evidence="7">
    <location>
        <begin position="211"/>
        <end position="228"/>
    </location>
</feature>
<dbReference type="Pfam" id="PF00902">
    <property type="entry name" value="TatC"/>
    <property type="match status" value="1"/>
</dbReference>
<protein>
    <recommendedName>
        <fullName evidence="7">Sec-independent protein translocase protein TatC</fullName>
    </recommendedName>
</protein>
<feature type="transmembrane region" description="Helical" evidence="7">
    <location>
        <begin position="234"/>
        <end position="254"/>
    </location>
</feature>
<comment type="subunit">
    <text evidence="7">The Tat system comprises two distinct complexes: a TatABC complex, containing multiple copies of TatA, TatB and TatC subunits, and a separate TatA complex, containing only TatA subunits. Substrates initially bind to the TatABC complex, which probably triggers association of the separate TatA complex to form the active translocon.</text>
</comment>
<comment type="subcellular location">
    <subcellularLocation>
        <location evidence="7">Cell membrane</location>
        <topology evidence="7">Multi-pass membrane protein</topology>
    </subcellularLocation>
    <subcellularLocation>
        <location evidence="1">Membrane</location>
        <topology evidence="1">Multi-pass membrane protein</topology>
    </subcellularLocation>
</comment>
<dbReference type="GO" id="GO:0009977">
    <property type="term" value="F:proton motive force dependent protein transmembrane transporter activity"/>
    <property type="evidence" value="ECO:0007669"/>
    <property type="project" value="TreeGrafter"/>
</dbReference>
<dbReference type="Proteomes" id="UP000295453">
    <property type="component" value="Unassembled WGS sequence"/>
</dbReference>
<keyword evidence="4 7" id="KW-1133">Transmembrane helix</keyword>
<feature type="transmembrane region" description="Helical" evidence="7">
    <location>
        <begin position="182"/>
        <end position="204"/>
    </location>
</feature>
<accession>A0A4R1BZ94</accession>
<evidence type="ECO:0000256" key="5">
    <source>
        <dbReference type="ARBA" id="ARBA00023010"/>
    </source>
</evidence>
<evidence type="ECO:0000256" key="4">
    <source>
        <dbReference type="ARBA" id="ARBA00022989"/>
    </source>
</evidence>
<keyword evidence="6 7" id="KW-0472">Membrane</keyword>
<evidence type="ECO:0000256" key="6">
    <source>
        <dbReference type="ARBA" id="ARBA00023136"/>
    </source>
</evidence>
<keyword evidence="5 7" id="KW-0811">Translocation</keyword>
<keyword evidence="7" id="KW-1003">Cell membrane</keyword>
<comment type="caution">
    <text evidence="8">The sequence shown here is derived from an EMBL/GenBank/DDBJ whole genome shotgun (WGS) entry which is preliminary data.</text>
</comment>
<dbReference type="PRINTS" id="PR01840">
    <property type="entry name" value="TATCFAMILY"/>
</dbReference>
<feature type="transmembrane region" description="Helical" evidence="7">
    <location>
        <begin position="40"/>
        <end position="62"/>
    </location>
</feature>
<dbReference type="AlphaFoldDB" id="A0A4R1BZ94"/>
<dbReference type="PANTHER" id="PTHR30371">
    <property type="entry name" value="SEC-INDEPENDENT PROTEIN TRANSLOCASE PROTEIN TATC"/>
    <property type="match status" value="1"/>
</dbReference>
<evidence type="ECO:0000256" key="1">
    <source>
        <dbReference type="ARBA" id="ARBA00004141"/>
    </source>
</evidence>
<dbReference type="GO" id="GO:0043953">
    <property type="term" value="P:protein transport by the Tat complex"/>
    <property type="evidence" value="ECO:0007669"/>
    <property type="project" value="UniProtKB-UniRule"/>
</dbReference>
<evidence type="ECO:0000256" key="7">
    <source>
        <dbReference type="HAMAP-Rule" id="MF_00902"/>
    </source>
</evidence>
<organism evidence="8 9">
    <name type="scientific">Nocardioides jejuensis</name>
    <dbReference type="NCBI Taxonomy" id="2502782"/>
    <lineage>
        <taxon>Bacteria</taxon>
        <taxon>Bacillati</taxon>
        <taxon>Actinomycetota</taxon>
        <taxon>Actinomycetes</taxon>
        <taxon>Propionibacteriales</taxon>
        <taxon>Nocardioidaceae</taxon>
        <taxon>Nocardioides</taxon>
    </lineage>
</organism>
<comment type="function">
    <text evidence="7">Part of the twin-arginine translocation (Tat) system that transports large folded proteins containing a characteristic twin-arginine motif in their signal peptide across membranes. Together with TatB, TatC is part of a receptor directly interacting with Tat signal peptides.</text>
</comment>
<sequence length="278" mass="30769">MIGSGFVRLLSGAPMHPVGADGRMHLSDHFREFRARVLKIALIWIVGFAISLFFFDQIYALINDPYQQARVALGQKRTIPITQGPGAGLMLYLKLSSIATSLFTSPLWLYQVWAFVLPGLHRHEKKWTAVFVVVAGPLFLAGVVLGYLTLPKGLEVLIGFNPHGVTNLLEFNDYITFFSRTLMLFGISFDIPVFVVLLNLAGVVKGKTLGAYRRWMIVGVFVFAAVATPSTDPFTMTAMAVPMVILFLISEVIARINDNRRAARRPNANLSPDEASII</sequence>
<evidence type="ECO:0000313" key="8">
    <source>
        <dbReference type="EMBL" id="TCJ23371.1"/>
    </source>
</evidence>
<feature type="transmembrane region" description="Helical" evidence="7">
    <location>
        <begin position="98"/>
        <end position="117"/>
    </location>
</feature>
<proteinExistence type="inferred from homology"/>
<keyword evidence="7" id="KW-0813">Transport</keyword>
<evidence type="ECO:0000256" key="2">
    <source>
        <dbReference type="ARBA" id="ARBA00022692"/>
    </source>
</evidence>
<comment type="similarity">
    <text evidence="7">Belongs to the TatC family.</text>
</comment>
<dbReference type="NCBIfam" id="TIGR00945">
    <property type="entry name" value="tatC"/>
    <property type="match status" value="1"/>
</dbReference>
<dbReference type="EMBL" id="SJZJ01000017">
    <property type="protein sequence ID" value="TCJ23371.1"/>
    <property type="molecule type" value="Genomic_DNA"/>
</dbReference>
<dbReference type="OrthoDB" id="9777044at2"/>
<evidence type="ECO:0000313" key="9">
    <source>
        <dbReference type="Proteomes" id="UP000295453"/>
    </source>
</evidence>
<dbReference type="PANTHER" id="PTHR30371:SF0">
    <property type="entry name" value="SEC-INDEPENDENT PROTEIN TRANSLOCASE PROTEIN TATC, CHLOROPLASTIC-RELATED"/>
    <property type="match status" value="1"/>
</dbReference>